<feature type="chain" id="PRO_5044690471" evidence="2">
    <location>
        <begin position="24"/>
        <end position="121"/>
    </location>
</feature>
<evidence type="ECO:0000313" key="5">
    <source>
        <dbReference type="Proteomes" id="UP000447873"/>
    </source>
</evidence>
<reference evidence="3 5" key="1">
    <citation type="submission" date="2018-12" db="EMBL/GenBank/DDBJ databases">
        <title>Venturia inaequalis Genome Resource.</title>
        <authorList>
            <person name="Lichtner F.J."/>
        </authorList>
    </citation>
    <scope>NUCLEOTIDE SEQUENCE [LARGE SCALE GENOMIC DNA]</scope>
    <source>
        <strain evidence="3 5">120213</strain>
        <strain evidence="4 6">DMI_063113</strain>
    </source>
</reference>
<evidence type="ECO:0000313" key="3">
    <source>
        <dbReference type="EMBL" id="KAE9962804.1"/>
    </source>
</evidence>
<accession>A0A8H3U3M4</accession>
<feature type="transmembrane region" description="Helical" evidence="1">
    <location>
        <begin position="43"/>
        <end position="61"/>
    </location>
</feature>
<keyword evidence="1" id="KW-0472">Membrane</keyword>
<dbReference type="EMBL" id="WNWS01000977">
    <property type="protein sequence ID" value="KAE9962804.1"/>
    <property type="molecule type" value="Genomic_DNA"/>
</dbReference>
<name>A0A8H3U3M4_VENIN</name>
<evidence type="ECO:0000313" key="6">
    <source>
        <dbReference type="Proteomes" id="UP000490939"/>
    </source>
</evidence>
<feature type="signal peptide" evidence="2">
    <location>
        <begin position="1"/>
        <end position="23"/>
    </location>
</feature>
<evidence type="ECO:0000256" key="2">
    <source>
        <dbReference type="SAM" id="SignalP"/>
    </source>
</evidence>
<keyword evidence="6" id="KW-1185">Reference proteome</keyword>
<dbReference type="OrthoDB" id="10042947at2759"/>
<protein>
    <submittedName>
        <fullName evidence="3">Uncharacterized protein</fullName>
    </submittedName>
</protein>
<dbReference type="Proteomes" id="UP000447873">
    <property type="component" value="Unassembled WGS sequence"/>
</dbReference>
<sequence length="121" mass="12882">MPSATALTIALFGLSCLVAGIHTLTSPSTYIGNLSLPLQALPAVYGLGLASTAMGIYYLLAAYQENRAFFVATVPMRLLTTAVFAGLGGPWRVPAIWEGIGALITLVALVWERSRERVKMV</sequence>
<feature type="transmembrane region" description="Helical" evidence="1">
    <location>
        <begin position="93"/>
        <end position="111"/>
    </location>
</feature>
<dbReference type="EMBL" id="WNWR01001495">
    <property type="protein sequence ID" value="KAE9962981.1"/>
    <property type="molecule type" value="Genomic_DNA"/>
</dbReference>
<dbReference type="AlphaFoldDB" id="A0A8H3U3M4"/>
<organism evidence="3 5">
    <name type="scientific">Venturia inaequalis</name>
    <name type="common">Apple scab fungus</name>
    <dbReference type="NCBI Taxonomy" id="5025"/>
    <lineage>
        <taxon>Eukaryota</taxon>
        <taxon>Fungi</taxon>
        <taxon>Dikarya</taxon>
        <taxon>Ascomycota</taxon>
        <taxon>Pezizomycotina</taxon>
        <taxon>Dothideomycetes</taxon>
        <taxon>Pleosporomycetidae</taxon>
        <taxon>Venturiales</taxon>
        <taxon>Venturiaceae</taxon>
        <taxon>Venturia</taxon>
    </lineage>
</organism>
<keyword evidence="2" id="KW-0732">Signal</keyword>
<keyword evidence="1" id="KW-0812">Transmembrane</keyword>
<dbReference type="Proteomes" id="UP000490939">
    <property type="component" value="Unassembled WGS sequence"/>
</dbReference>
<keyword evidence="1" id="KW-1133">Transmembrane helix</keyword>
<evidence type="ECO:0000313" key="4">
    <source>
        <dbReference type="EMBL" id="KAE9962981.1"/>
    </source>
</evidence>
<comment type="caution">
    <text evidence="3">The sequence shown here is derived from an EMBL/GenBank/DDBJ whole genome shotgun (WGS) entry which is preliminary data.</text>
</comment>
<proteinExistence type="predicted"/>
<gene>
    <name evidence="4" type="ORF">EG327_001738</name>
    <name evidence="3" type="ORF">EG328_012015</name>
</gene>
<evidence type="ECO:0000256" key="1">
    <source>
        <dbReference type="SAM" id="Phobius"/>
    </source>
</evidence>
<feature type="transmembrane region" description="Helical" evidence="1">
    <location>
        <begin position="68"/>
        <end position="87"/>
    </location>
</feature>